<comment type="similarity">
    <text evidence="2">Belongs to the complex I subunit 4 family.</text>
</comment>
<proteinExistence type="inferred from homology"/>
<comment type="subcellular location">
    <subcellularLocation>
        <location evidence="1">Endomembrane system</location>
        <topology evidence="1">Multi-pass membrane protein</topology>
    </subcellularLocation>
    <subcellularLocation>
        <location evidence="6">Membrane</location>
        <topology evidence="6">Multi-pass membrane protein</topology>
    </subcellularLocation>
</comment>
<evidence type="ECO:0000313" key="9">
    <source>
        <dbReference type="EMBL" id="GAA5060556.1"/>
    </source>
</evidence>
<evidence type="ECO:0000256" key="7">
    <source>
        <dbReference type="SAM" id="Phobius"/>
    </source>
</evidence>
<gene>
    <name evidence="9" type="ORF">GCM10023336_37320</name>
</gene>
<dbReference type="InterPro" id="IPR010227">
    <property type="entry name" value="NADH_Q_OxRdtase_chainM/4"/>
</dbReference>
<sequence length="524" mass="54422">MIGISESVMQFLLAFVVVGPLLGALAALLPAPPGLKGKSPEQAVLRHGVTVTGAVLAAAIVLALGFDRHHPSTMQATTDISWIPALHVRVHLGIDGISLPLVVLSALLTFLCALYSYFKPPAGPSPKGFVALLLLLESGTLATFSVLDLLLFFLAFETVLIPMYFLIARWGGEGRRAAAWRFILYTLLGSVVMLLGLLLIGLKTGTSDMVALATDNGRSLSASVQVVAVIAIGLGLAVKTPMWPLHSWLPDAHTAAPTVGSVLLAGVLLKMGTYGFVRILLPIAPHGFHTFAPYLAALAVAGIVYGSLACLALARQGAKGDLKRLIAYSSVGHMGFVLLGIATMTPTGVNGALFANIAHGLITGLLFFLVGALKDRTGTTDLDALAKETGAALYGKAPRLGGLLAFGAVASLGLPGLAGFWGEMLALFGAFEPAAGLSRPAFLTFTAIGAFGTLLTAAYMLVVVRRVCMGGVPRQAPSLPDVRGFEFAAWTPLVVLTVLAGLWPKALLGLTDPAVQQLLAGGTR</sequence>
<keyword evidence="4 7" id="KW-1133">Transmembrane helix</keyword>
<dbReference type="RefSeq" id="WP_345669360.1">
    <property type="nucleotide sequence ID" value="NZ_BAABKC010000051.1"/>
</dbReference>
<evidence type="ECO:0000256" key="3">
    <source>
        <dbReference type="ARBA" id="ARBA00022692"/>
    </source>
</evidence>
<feature type="transmembrane region" description="Helical" evidence="7">
    <location>
        <begin position="293"/>
        <end position="313"/>
    </location>
</feature>
<feature type="transmembrane region" description="Helical" evidence="7">
    <location>
        <begin position="12"/>
        <end position="31"/>
    </location>
</feature>
<feature type="transmembrane region" description="Helical" evidence="7">
    <location>
        <begin position="220"/>
        <end position="238"/>
    </location>
</feature>
<feature type="transmembrane region" description="Helical" evidence="7">
    <location>
        <begin position="441"/>
        <end position="464"/>
    </location>
</feature>
<evidence type="ECO:0000256" key="2">
    <source>
        <dbReference type="ARBA" id="ARBA00009025"/>
    </source>
</evidence>
<evidence type="ECO:0000256" key="6">
    <source>
        <dbReference type="RuleBase" id="RU000320"/>
    </source>
</evidence>
<feature type="transmembrane region" description="Helical" evidence="7">
    <location>
        <begin position="259"/>
        <end position="281"/>
    </location>
</feature>
<name>A0ABP9KN23_9ACTN</name>
<protein>
    <submittedName>
        <fullName evidence="9">NADH-quinone oxidoreductase subunit M</fullName>
    </submittedName>
</protein>
<feature type="transmembrane region" description="Helical" evidence="7">
    <location>
        <begin position="43"/>
        <end position="66"/>
    </location>
</feature>
<dbReference type="PANTHER" id="PTHR43507:SF1">
    <property type="entry name" value="NADH-UBIQUINONE OXIDOREDUCTASE CHAIN 4"/>
    <property type="match status" value="1"/>
</dbReference>
<evidence type="ECO:0000256" key="4">
    <source>
        <dbReference type="ARBA" id="ARBA00022989"/>
    </source>
</evidence>
<feature type="transmembrane region" description="Helical" evidence="7">
    <location>
        <begin position="485"/>
        <end position="503"/>
    </location>
</feature>
<evidence type="ECO:0000313" key="10">
    <source>
        <dbReference type="Proteomes" id="UP001500124"/>
    </source>
</evidence>
<feature type="transmembrane region" description="Helical" evidence="7">
    <location>
        <begin position="97"/>
        <end position="118"/>
    </location>
</feature>
<keyword evidence="10" id="KW-1185">Reference proteome</keyword>
<organism evidence="9 10">
    <name type="scientific">Streptomyces similanensis</name>
    <dbReference type="NCBI Taxonomy" id="1274988"/>
    <lineage>
        <taxon>Bacteria</taxon>
        <taxon>Bacillati</taxon>
        <taxon>Actinomycetota</taxon>
        <taxon>Actinomycetes</taxon>
        <taxon>Kitasatosporales</taxon>
        <taxon>Streptomycetaceae</taxon>
        <taxon>Streptomyces</taxon>
    </lineage>
</organism>
<dbReference type="PRINTS" id="PR01437">
    <property type="entry name" value="NUOXDRDTASE4"/>
</dbReference>
<dbReference type="Pfam" id="PF00361">
    <property type="entry name" value="Proton_antipo_M"/>
    <property type="match status" value="1"/>
</dbReference>
<dbReference type="InterPro" id="IPR001750">
    <property type="entry name" value="ND/Mrp_TM"/>
</dbReference>
<keyword evidence="3 6" id="KW-0812">Transmembrane</keyword>
<feature type="transmembrane region" description="Helical" evidence="7">
    <location>
        <begin position="325"/>
        <end position="345"/>
    </location>
</feature>
<feature type="domain" description="NADH:quinone oxidoreductase/Mrp antiporter transmembrane" evidence="8">
    <location>
        <begin position="148"/>
        <end position="433"/>
    </location>
</feature>
<feature type="transmembrane region" description="Helical" evidence="7">
    <location>
        <begin position="351"/>
        <end position="373"/>
    </location>
</feature>
<dbReference type="Proteomes" id="UP001500124">
    <property type="component" value="Unassembled WGS sequence"/>
</dbReference>
<evidence type="ECO:0000256" key="5">
    <source>
        <dbReference type="ARBA" id="ARBA00023136"/>
    </source>
</evidence>
<evidence type="ECO:0000256" key="1">
    <source>
        <dbReference type="ARBA" id="ARBA00004127"/>
    </source>
</evidence>
<keyword evidence="5 7" id="KW-0472">Membrane</keyword>
<feature type="transmembrane region" description="Helical" evidence="7">
    <location>
        <begin position="179"/>
        <end position="200"/>
    </location>
</feature>
<feature type="transmembrane region" description="Helical" evidence="7">
    <location>
        <begin position="400"/>
        <end position="421"/>
    </location>
</feature>
<evidence type="ECO:0000259" key="8">
    <source>
        <dbReference type="Pfam" id="PF00361"/>
    </source>
</evidence>
<dbReference type="NCBIfam" id="TIGR01972">
    <property type="entry name" value="NDH_I_M"/>
    <property type="match status" value="1"/>
</dbReference>
<dbReference type="PANTHER" id="PTHR43507">
    <property type="entry name" value="NADH-UBIQUINONE OXIDOREDUCTASE CHAIN 4"/>
    <property type="match status" value="1"/>
</dbReference>
<comment type="caution">
    <text evidence="9">The sequence shown here is derived from an EMBL/GenBank/DDBJ whole genome shotgun (WGS) entry which is preliminary data.</text>
</comment>
<feature type="transmembrane region" description="Helical" evidence="7">
    <location>
        <begin position="138"/>
        <end position="167"/>
    </location>
</feature>
<dbReference type="InterPro" id="IPR003918">
    <property type="entry name" value="NADH_UbQ_OxRdtase"/>
</dbReference>
<accession>A0ABP9KN23</accession>
<reference evidence="10" key="1">
    <citation type="journal article" date="2019" name="Int. J. Syst. Evol. Microbiol.">
        <title>The Global Catalogue of Microorganisms (GCM) 10K type strain sequencing project: providing services to taxonomists for standard genome sequencing and annotation.</title>
        <authorList>
            <consortium name="The Broad Institute Genomics Platform"/>
            <consortium name="The Broad Institute Genome Sequencing Center for Infectious Disease"/>
            <person name="Wu L."/>
            <person name="Ma J."/>
        </authorList>
    </citation>
    <scope>NUCLEOTIDE SEQUENCE [LARGE SCALE GENOMIC DNA]</scope>
    <source>
        <strain evidence="10">JCM 18410</strain>
    </source>
</reference>
<dbReference type="EMBL" id="BAABKC010000051">
    <property type="protein sequence ID" value="GAA5060556.1"/>
    <property type="molecule type" value="Genomic_DNA"/>
</dbReference>